<evidence type="ECO:0000256" key="3">
    <source>
        <dbReference type="ARBA" id="ARBA00022619"/>
    </source>
</evidence>
<comment type="catalytic activity">
    <reaction evidence="10 11">
        <text>GTP + 4 H2O = 2,5-diamino-6-hydroxy-4-(5-phosphoribosylamino)-pyrimidine + formate + 2 phosphate + 3 H(+)</text>
        <dbReference type="Rhea" id="RHEA:23704"/>
        <dbReference type="ChEBI" id="CHEBI:15377"/>
        <dbReference type="ChEBI" id="CHEBI:15378"/>
        <dbReference type="ChEBI" id="CHEBI:15740"/>
        <dbReference type="ChEBI" id="CHEBI:37565"/>
        <dbReference type="ChEBI" id="CHEBI:43474"/>
        <dbReference type="ChEBI" id="CHEBI:58614"/>
        <dbReference type="EC" id="3.5.4.25"/>
    </reaction>
</comment>
<proteinExistence type="inferred from homology"/>
<feature type="binding site" evidence="11">
    <location>
        <begin position="253"/>
        <end position="257"/>
    </location>
    <ligand>
        <name>GTP</name>
        <dbReference type="ChEBI" id="CHEBI:37565"/>
    </ligand>
</feature>
<dbReference type="STRING" id="573024.SAMN05216208_0557"/>
<keyword evidence="8 11" id="KW-0342">GTP-binding</keyword>
<dbReference type="AlphaFoldDB" id="A0A1N7G1G0"/>
<evidence type="ECO:0000256" key="1">
    <source>
        <dbReference type="ARBA" id="ARBA00004853"/>
    </source>
</evidence>
<comment type="similarity">
    <text evidence="2">In the N-terminal section; belongs to the DHBP synthase family.</text>
</comment>
<keyword evidence="7 11" id="KW-0862">Zinc</keyword>
<keyword evidence="5 11" id="KW-0547">Nucleotide-binding</keyword>
<keyword evidence="4 11" id="KW-0479">Metal-binding</keyword>
<feature type="active site" description="Proton acceptor" evidence="11">
    <location>
        <position position="330"/>
    </location>
</feature>
<name>A0A1N7G1G0_9RHOB</name>
<comment type="pathway">
    <text evidence="1 11">Cofactor biosynthesis; riboflavin biosynthesis; 5-amino-6-(D-ribitylamino)uracil from GTP: step 1/4.</text>
</comment>
<evidence type="ECO:0000256" key="12">
    <source>
        <dbReference type="SAM" id="MobiDB-lite"/>
    </source>
</evidence>
<reference evidence="14 15" key="1">
    <citation type="submission" date="2017-01" db="EMBL/GenBank/DDBJ databases">
        <authorList>
            <person name="Mah S.A."/>
            <person name="Swanson W.J."/>
            <person name="Moy G.W."/>
            <person name="Vacquier V.D."/>
        </authorList>
    </citation>
    <scope>NUCLEOTIDE SEQUENCE [LARGE SCALE GENOMIC DNA]</scope>
    <source>
        <strain evidence="14 15">DSM 29590</strain>
    </source>
</reference>
<feature type="binding site" evidence="11">
    <location>
        <position position="269"/>
    </location>
    <ligand>
        <name>Zn(2+)</name>
        <dbReference type="ChEBI" id="CHEBI:29105"/>
        <note>catalytic</note>
    </ligand>
</feature>
<evidence type="ECO:0000256" key="5">
    <source>
        <dbReference type="ARBA" id="ARBA00022741"/>
    </source>
</evidence>
<evidence type="ECO:0000313" key="15">
    <source>
        <dbReference type="Proteomes" id="UP000186019"/>
    </source>
</evidence>
<dbReference type="NCBIfam" id="NF001591">
    <property type="entry name" value="PRK00393.1"/>
    <property type="match status" value="1"/>
</dbReference>
<protein>
    <recommendedName>
        <fullName evidence="11">GTP cyclohydrolase-2</fullName>
        <ecNumber evidence="11">3.5.4.25</ecNumber>
    </recommendedName>
    <alternativeName>
        <fullName evidence="11">GTP cyclohydrolase II</fullName>
    </alternativeName>
</protein>
<feature type="active site" description="Nucleophile" evidence="11">
    <location>
        <position position="332"/>
    </location>
</feature>
<dbReference type="FunFam" id="3.40.50.10990:FF:000001">
    <property type="entry name" value="Riboflavin biosynthesis protein RibBA"/>
    <property type="match status" value="1"/>
</dbReference>
<evidence type="ECO:0000256" key="9">
    <source>
        <dbReference type="ARBA" id="ARBA00043932"/>
    </source>
</evidence>
<dbReference type="InterPro" id="IPR036144">
    <property type="entry name" value="RibA-like_sf"/>
</dbReference>
<dbReference type="PANTHER" id="PTHR21327">
    <property type="entry name" value="GTP CYCLOHYDROLASE II-RELATED"/>
    <property type="match status" value="1"/>
</dbReference>
<dbReference type="NCBIfam" id="TIGR00505">
    <property type="entry name" value="ribA"/>
    <property type="match status" value="1"/>
</dbReference>
<organism evidence="14 15">
    <name type="scientific">Roseovarius nanhaiticus</name>
    <dbReference type="NCBI Taxonomy" id="573024"/>
    <lineage>
        <taxon>Bacteria</taxon>
        <taxon>Pseudomonadati</taxon>
        <taxon>Pseudomonadota</taxon>
        <taxon>Alphaproteobacteria</taxon>
        <taxon>Rhodobacterales</taxon>
        <taxon>Roseobacteraceae</taxon>
        <taxon>Roseovarius</taxon>
    </lineage>
</organism>
<dbReference type="EMBL" id="FTNV01000001">
    <property type="protein sequence ID" value="SIS06450.1"/>
    <property type="molecule type" value="Genomic_DNA"/>
</dbReference>
<dbReference type="EC" id="3.5.4.25" evidence="11"/>
<dbReference type="Proteomes" id="UP000186019">
    <property type="component" value="Unassembled WGS sequence"/>
</dbReference>
<dbReference type="SUPFAM" id="SSF142695">
    <property type="entry name" value="RibA-like"/>
    <property type="match status" value="1"/>
</dbReference>
<evidence type="ECO:0000256" key="6">
    <source>
        <dbReference type="ARBA" id="ARBA00022801"/>
    </source>
</evidence>
<comment type="similarity">
    <text evidence="11">Belongs to the GTP cyclohydrolase II family.</text>
</comment>
<keyword evidence="3 11" id="KW-0686">Riboflavin biosynthesis</keyword>
<dbReference type="GO" id="GO:0005829">
    <property type="term" value="C:cytosol"/>
    <property type="evidence" value="ECO:0007669"/>
    <property type="project" value="TreeGrafter"/>
</dbReference>
<keyword evidence="15" id="KW-1185">Reference proteome</keyword>
<dbReference type="HAMAP" id="MF_00179">
    <property type="entry name" value="RibA"/>
    <property type="match status" value="1"/>
</dbReference>
<dbReference type="GO" id="GO:0009231">
    <property type="term" value="P:riboflavin biosynthetic process"/>
    <property type="evidence" value="ECO:0007669"/>
    <property type="project" value="UniProtKB-UniRule"/>
</dbReference>
<feature type="binding site" evidence="11">
    <location>
        <position position="358"/>
    </location>
    <ligand>
        <name>GTP</name>
        <dbReference type="ChEBI" id="CHEBI:37565"/>
    </ligand>
</feature>
<feature type="binding site" evidence="11">
    <location>
        <position position="274"/>
    </location>
    <ligand>
        <name>GTP</name>
        <dbReference type="ChEBI" id="CHEBI:37565"/>
    </ligand>
</feature>
<evidence type="ECO:0000256" key="7">
    <source>
        <dbReference type="ARBA" id="ARBA00022833"/>
    </source>
</evidence>
<dbReference type="InterPro" id="IPR032677">
    <property type="entry name" value="GTP_cyclohydro_II"/>
</dbReference>
<dbReference type="UniPathway" id="UPA00275">
    <property type="reaction ID" value="UER00400"/>
</dbReference>
<sequence>MRLSRTASAQAVPALGTTQKGNAPAQGLTPRAVERLMRVRGDLKLGLPVALTSGEAASDGALVAFAETVNDERLEALRAMAAPGAVELVLTRNRAEALGMDLPDNLPAEESGGVVTLDIPAGADLEWLASLAGEGLPAGKLRSAPMRLNAGGPLHAVALALAKSAHVLPAAVLLPRQDAAGDALRLGLSMMETPAIMDALEDGAPQTLVSAANLPMDASQAGRVHVFRPDDGGVEHYAIEIGTPDFTQPVTVRLHSACFTGDVLSSLKCDCGPQLRTAMATMASGSGGVILYLNQEGRGIGLANKMRAYALQEAGLDTVEANHWLGFDDDERDFRVGGNILHWLGISRVRLMTNNPAKIAILASQGIDVTERVPLKVGGNAVNANYLATKAAKSGHLLT</sequence>
<dbReference type="GO" id="GO:0005525">
    <property type="term" value="F:GTP binding"/>
    <property type="evidence" value="ECO:0007669"/>
    <property type="project" value="UniProtKB-KW"/>
</dbReference>
<evidence type="ECO:0000256" key="2">
    <source>
        <dbReference type="ARBA" id="ARBA00005520"/>
    </source>
</evidence>
<feature type="region of interest" description="Disordered" evidence="12">
    <location>
        <begin position="1"/>
        <end position="27"/>
    </location>
</feature>
<dbReference type="Gene3D" id="3.40.50.10990">
    <property type="entry name" value="GTP cyclohydrolase II"/>
    <property type="match status" value="1"/>
</dbReference>
<evidence type="ECO:0000313" key="14">
    <source>
        <dbReference type="EMBL" id="SIS06450.1"/>
    </source>
</evidence>
<dbReference type="GO" id="GO:0003935">
    <property type="term" value="F:GTP cyclohydrolase II activity"/>
    <property type="evidence" value="ECO:0007669"/>
    <property type="project" value="UniProtKB-UniRule"/>
</dbReference>
<dbReference type="CDD" id="cd00641">
    <property type="entry name" value="GTP_cyclohydro2"/>
    <property type="match status" value="1"/>
</dbReference>
<evidence type="ECO:0000256" key="11">
    <source>
        <dbReference type="HAMAP-Rule" id="MF_00179"/>
    </source>
</evidence>
<feature type="domain" description="GTP cyclohydrolase II" evidence="13">
    <location>
        <begin position="211"/>
        <end position="374"/>
    </location>
</feature>
<dbReference type="InterPro" id="IPR000926">
    <property type="entry name" value="RibA"/>
</dbReference>
<comment type="function">
    <text evidence="9 11">Catalyzes the conversion of GTP to 2,5-diamino-6-ribosylamino-4(3H)-pyrimidinone 5'-phosphate (DARP), formate and pyrophosphate.</text>
</comment>
<gene>
    <name evidence="11" type="primary">ribA</name>
    <name evidence="14" type="ORF">SAMN05421666_1579</name>
</gene>
<dbReference type="Pfam" id="PF00925">
    <property type="entry name" value="GTP_cyclohydro2"/>
    <property type="match status" value="1"/>
</dbReference>
<evidence type="ECO:0000259" key="13">
    <source>
        <dbReference type="Pfam" id="PF00925"/>
    </source>
</evidence>
<feature type="binding site" evidence="11">
    <location>
        <position position="271"/>
    </location>
    <ligand>
        <name>Zn(2+)</name>
        <dbReference type="ChEBI" id="CHEBI:29105"/>
        <note>catalytic</note>
    </ligand>
</feature>
<accession>A0A1N7G1G0</accession>
<feature type="binding site" evidence="11">
    <location>
        <begin position="296"/>
        <end position="298"/>
    </location>
    <ligand>
        <name>GTP</name>
        <dbReference type="ChEBI" id="CHEBI:37565"/>
    </ligand>
</feature>
<evidence type="ECO:0000256" key="10">
    <source>
        <dbReference type="ARBA" id="ARBA00049295"/>
    </source>
</evidence>
<evidence type="ECO:0000256" key="4">
    <source>
        <dbReference type="ARBA" id="ARBA00022723"/>
    </source>
</evidence>
<feature type="binding site" evidence="11">
    <location>
        <position position="353"/>
    </location>
    <ligand>
        <name>GTP</name>
        <dbReference type="ChEBI" id="CHEBI:37565"/>
    </ligand>
</feature>
<feature type="binding site" evidence="11">
    <location>
        <position position="318"/>
    </location>
    <ligand>
        <name>GTP</name>
        <dbReference type="ChEBI" id="CHEBI:37565"/>
    </ligand>
</feature>
<evidence type="ECO:0000256" key="8">
    <source>
        <dbReference type="ARBA" id="ARBA00023134"/>
    </source>
</evidence>
<keyword evidence="6 11" id="KW-0378">Hydrolase</keyword>
<dbReference type="PANTHER" id="PTHR21327:SF18">
    <property type="entry name" value="3,4-DIHYDROXY-2-BUTANONE 4-PHOSPHATE SYNTHASE"/>
    <property type="match status" value="1"/>
</dbReference>
<feature type="binding site" evidence="11">
    <location>
        <position position="258"/>
    </location>
    <ligand>
        <name>Zn(2+)</name>
        <dbReference type="ChEBI" id="CHEBI:29105"/>
        <note>catalytic</note>
    </ligand>
</feature>
<comment type="cofactor">
    <cofactor evidence="11">
        <name>Zn(2+)</name>
        <dbReference type="ChEBI" id="CHEBI:29105"/>
    </cofactor>
    <text evidence="11">Binds 1 zinc ion per subunit.</text>
</comment>
<dbReference type="GO" id="GO:0008270">
    <property type="term" value="F:zinc ion binding"/>
    <property type="evidence" value="ECO:0007669"/>
    <property type="project" value="UniProtKB-UniRule"/>
</dbReference>